<organism evidence="2 3">
    <name type="scientific">Cutaneotrichosporon cavernicola</name>
    <dbReference type="NCBI Taxonomy" id="279322"/>
    <lineage>
        <taxon>Eukaryota</taxon>
        <taxon>Fungi</taxon>
        <taxon>Dikarya</taxon>
        <taxon>Basidiomycota</taxon>
        <taxon>Agaricomycotina</taxon>
        <taxon>Tremellomycetes</taxon>
        <taxon>Trichosporonales</taxon>
        <taxon>Trichosporonaceae</taxon>
        <taxon>Cutaneotrichosporon</taxon>
    </lineage>
</organism>
<dbReference type="AlphaFoldDB" id="A0AA48IHN7"/>
<dbReference type="PANTHER" id="PTHR13194:SF18">
    <property type="entry name" value="COMPLEX I INTERMEDIATE-ASSOCIATED PROTEIN 30, MITOCHONDRIAL"/>
    <property type="match status" value="1"/>
</dbReference>
<dbReference type="Pfam" id="PF08547">
    <property type="entry name" value="CIA30"/>
    <property type="match status" value="1"/>
</dbReference>
<dbReference type="KEGG" id="ccac:CcaHIS019_0100060"/>
<protein>
    <recommendedName>
        <fullName evidence="1">NADH:ubiquinone oxidoreductase intermediate-associated protein 30 domain-containing protein</fullName>
    </recommendedName>
</protein>
<dbReference type="EMBL" id="AP028212">
    <property type="protein sequence ID" value="BEI87288.1"/>
    <property type="molecule type" value="Genomic_DNA"/>
</dbReference>
<gene>
    <name evidence="2" type="ORF">CcaverHIS019_0100060</name>
</gene>
<evidence type="ECO:0000259" key="1">
    <source>
        <dbReference type="Pfam" id="PF08547"/>
    </source>
</evidence>
<dbReference type="GO" id="GO:0005739">
    <property type="term" value="C:mitochondrion"/>
    <property type="evidence" value="ECO:0007669"/>
    <property type="project" value="TreeGrafter"/>
</dbReference>
<keyword evidence="3" id="KW-1185">Reference proteome</keyword>
<dbReference type="GeneID" id="85491159"/>
<reference evidence="2" key="1">
    <citation type="journal article" date="2023" name="BMC Genomics">
        <title>Chromosome-level genome assemblies of Cutaneotrichosporon spp. (Trichosporonales, Basidiomycota) reveal imbalanced evolution between nucleotide sequences and chromosome synteny.</title>
        <authorList>
            <person name="Kobayashi Y."/>
            <person name="Kayamori A."/>
            <person name="Aoki K."/>
            <person name="Shiwa Y."/>
            <person name="Matsutani M."/>
            <person name="Fujita N."/>
            <person name="Sugita T."/>
            <person name="Iwasaki W."/>
            <person name="Tanaka N."/>
            <person name="Takashima M."/>
        </authorList>
    </citation>
    <scope>NUCLEOTIDE SEQUENCE</scope>
    <source>
        <strain evidence="2">HIS019</strain>
    </source>
</reference>
<dbReference type="GO" id="GO:0010257">
    <property type="term" value="P:NADH dehydrogenase complex assembly"/>
    <property type="evidence" value="ECO:0007669"/>
    <property type="project" value="TreeGrafter"/>
</dbReference>
<evidence type="ECO:0000313" key="2">
    <source>
        <dbReference type="EMBL" id="BEI87288.1"/>
    </source>
</evidence>
<dbReference type="InterPro" id="IPR013857">
    <property type="entry name" value="NADH-UbQ_OxRdtase-assoc_prot30"/>
</dbReference>
<evidence type="ECO:0000313" key="3">
    <source>
        <dbReference type="Proteomes" id="UP001233271"/>
    </source>
</evidence>
<proteinExistence type="predicted"/>
<feature type="domain" description="NADH:ubiquinone oxidoreductase intermediate-associated protein 30" evidence="1">
    <location>
        <begin position="46"/>
        <end position="228"/>
    </location>
</feature>
<accession>A0AA48IHN7</accession>
<dbReference type="PANTHER" id="PTHR13194">
    <property type="entry name" value="COMPLEX I INTERMEDIATE-ASSOCIATED PROTEIN 30"/>
    <property type="match status" value="1"/>
</dbReference>
<sequence length="345" mass="37583">MSGMKAYIDRSLDIIKRNTVNTLRMNPSPKPGPISIFSFHNPPITPLSSVATGCDADIGGVSTAELTMVEQSGADESAEPSHMAFHGTLSLHVPPEFVGRIRTGYAAFRSKTRPSLFGDDVWNLDLYSHLRVRLTYRGWEGWRSKFVCNLQTDGPVRSDLFQHRLDLPSTYATNDPRPVPLATGLKFVTLHLPLSNFVLTNSGLASETQVEMMRQKVRTVGFALLGGGRQTAPSDAKIREAQRGHRVAAGGWGTASPSEEIDPEMAELLASDLGDASYVRKRTTSGGRAGGYHRVGESAEAFLDEAERAEAGIEEVGEAGYYELCIQSVEAVRLDPEGEVEESDE</sequence>
<dbReference type="InterPro" id="IPR039131">
    <property type="entry name" value="NDUFAF1"/>
</dbReference>
<dbReference type="RefSeq" id="XP_060452554.1">
    <property type="nucleotide sequence ID" value="XM_060602121.1"/>
</dbReference>
<dbReference type="GO" id="GO:0051082">
    <property type="term" value="F:unfolded protein binding"/>
    <property type="evidence" value="ECO:0007669"/>
    <property type="project" value="TreeGrafter"/>
</dbReference>
<dbReference type="GO" id="GO:0006120">
    <property type="term" value="P:mitochondrial electron transport, NADH to ubiquinone"/>
    <property type="evidence" value="ECO:0007669"/>
    <property type="project" value="TreeGrafter"/>
</dbReference>
<name>A0AA48IHN7_9TREE</name>
<dbReference type="Proteomes" id="UP001233271">
    <property type="component" value="Chromosome 1"/>
</dbReference>